<feature type="transmembrane region" description="Helical" evidence="1">
    <location>
        <begin position="5"/>
        <end position="25"/>
    </location>
</feature>
<keyword evidence="1" id="KW-0472">Membrane</keyword>
<dbReference type="InParanoid" id="A0A1X7TA42"/>
<accession>A0A1X7TA42</accession>
<evidence type="ECO:0000256" key="1">
    <source>
        <dbReference type="SAM" id="Phobius"/>
    </source>
</evidence>
<proteinExistence type="predicted"/>
<evidence type="ECO:0000313" key="2">
    <source>
        <dbReference type="EnsemblMetazoa" id="Aqu2.1.11159_001"/>
    </source>
</evidence>
<keyword evidence="1" id="KW-1133">Transmembrane helix</keyword>
<protein>
    <submittedName>
        <fullName evidence="2">Uncharacterized protein</fullName>
    </submittedName>
</protein>
<reference evidence="2" key="1">
    <citation type="submission" date="2017-05" db="UniProtKB">
        <authorList>
            <consortium name="EnsemblMetazoa"/>
        </authorList>
    </citation>
    <scope>IDENTIFICATION</scope>
</reference>
<dbReference type="AlphaFoldDB" id="A0A1X7TA42"/>
<organism evidence="2">
    <name type="scientific">Amphimedon queenslandica</name>
    <name type="common">Sponge</name>
    <dbReference type="NCBI Taxonomy" id="400682"/>
    <lineage>
        <taxon>Eukaryota</taxon>
        <taxon>Metazoa</taxon>
        <taxon>Porifera</taxon>
        <taxon>Demospongiae</taxon>
        <taxon>Heteroscleromorpha</taxon>
        <taxon>Haplosclerida</taxon>
        <taxon>Niphatidae</taxon>
        <taxon>Amphimedon</taxon>
    </lineage>
</organism>
<keyword evidence="1" id="KW-0812">Transmembrane</keyword>
<sequence length="43" mass="5064">MYVNILFFCSVNFPLFTPSLFLLLFPPSSLSPLFHFNYNFKLS</sequence>
<name>A0A1X7TA42_AMPQE</name>
<dbReference type="EnsemblMetazoa" id="Aqu2.1.11159_001">
    <property type="protein sequence ID" value="Aqu2.1.11159_001"/>
    <property type="gene ID" value="Aqu2.1.11159"/>
</dbReference>